<dbReference type="RefSeq" id="WP_267771249.1">
    <property type="nucleotide sequence ID" value="NZ_JAPNKE010000002.1"/>
</dbReference>
<evidence type="ECO:0000256" key="1">
    <source>
        <dbReference type="ARBA" id="ARBA00022729"/>
    </source>
</evidence>
<evidence type="ECO:0000256" key="3">
    <source>
        <dbReference type="ARBA" id="ARBA00023180"/>
    </source>
</evidence>
<comment type="caution">
    <text evidence="6">The sequence shown here is derived from an EMBL/GenBank/DDBJ whole genome shotgun (WGS) entry which is preliminary data.</text>
</comment>
<feature type="chain" id="PRO_5040972332" description="Integrin" evidence="5">
    <location>
        <begin position="25"/>
        <end position="640"/>
    </location>
</feature>
<gene>
    <name evidence="6" type="ORF">OV079_24380</name>
</gene>
<dbReference type="InterPro" id="IPR028994">
    <property type="entry name" value="Integrin_alpha_N"/>
</dbReference>
<evidence type="ECO:0000256" key="2">
    <source>
        <dbReference type="ARBA" id="ARBA00022737"/>
    </source>
</evidence>
<evidence type="ECO:0000313" key="6">
    <source>
        <dbReference type="EMBL" id="MCY1008643.1"/>
    </source>
</evidence>
<evidence type="ECO:0008006" key="8">
    <source>
        <dbReference type="Google" id="ProtNLM"/>
    </source>
</evidence>
<proteinExistence type="predicted"/>
<evidence type="ECO:0000256" key="4">
    <source>
        <dbReference type="SAM" id="MobiDB-lite"/>
    </source>
</evidence>
<dbReference type="PANTHER" id="PTHR36220">
    <property type="entry name" value="UNNAMED PRODUCT"/>
    <property type="match status" value="1"/>
</dbReference>
<keyword evidence="2" id="KW-0677">Repeat</keyword>
<dbReference type="PANTHER" id="PTHR36220:SF1">
    <property type="entry name" value="GAMMA TUBULIN COMPLEX COMPONENT C-TERMINAL DOMAIN-CONTAINING PROTEIN"/>
    <property type="match status" value="1"/>
</dbReference>
<feature type="compositionally biased region" description="Low complexity" evidence="4">
    <location>
        <begin position="62"/>
        <end position="75"/>
    </location>
</feature>
<feature type="signal peptide" evidence="5">
    <location>
        <begin position="1"/>
        <end position="24"/>
    </location>
</feature>
<protein>
    <recommendedName>
        <fullName evidence="8">Integrin</fullName>
    </recommendedName>
</protein>
<name>A0A9X3EZP1_9BACT</name>
<accession>A0A9X3EZP1</accession>
<dbReference type="InterPro" id="IPR013517">
    <property type="entry name" value="FG-GAP"/>
</dbReference>
<feature type="compositionally biased region" description="Low complexity" evidence="4">
    <location>
        <begin position="25"/>
        <end position="50"/>
    </location>
</feature>
<evidence type="ECO:0000256" key="5">
    <source>
        <dbReference type="SAM" id="SignalP"/>
    </source>
</evidence>
<dbReference type="EMBL" id="JAPNKE010000002">
    <property type="protein sequence ID" value="MCY1008643.1"/>
    <property type="molecule type" value="Genomic_DNA"/>
</dbReference>
<dbReference type="SMART" id="SM00191">
    <property type="entry name" value="Int_alpha"/>
    <property type="match status" value="5"/>
</dbReference>
<dbReference type="InterPro" id="IPR013519">
    <property type="entry name" value="Int_alpha_beta-p"/>
</dbReference>
<organism evidence="6 7">
    <name type="scientific">Nannocystis pusilla</name>
    <dbReference type="NCBI Taxonomy" id="889268"/>
    <lineage>
        <taxon>Bacteria</taxon>
        <taxon>Pseudomonadati</taxon>
        <taxon>Myxococcota</taxon>
        <taxon>Polyangia</taxon>
        <taxon>Nannocystales</taxon>
        <taxon>Nannocystaceae</taxon>
        <taxon>Nannocystis</taxon>
    </lineage>
</organism>
<dbReference type="Gene3D" id="2.130.10.130">
    <property type="entry name" value="Integrin alpha, N-terminal"/>
    <property type="match status" value="3"/>
</dbReference>
<reference evidence="6" key="1">
    <citation type="submission" date="2022-11" db="EMBL/GenBank/DDBJ databases">
        <title>Minimal conservation of predation-associated metabolite biosynthetic gene clusters underscores biosynthetic potential of Myxococcota including descriptions for ten novel species: Archangium lansinium sp. nov., Myxococcus landrumus sp. nov., Nannocystis bai.</title>
        <authorList>
            <person name="Ahearne A."/>
            <person name="Stevens C."/>
            <person name="Phillips K."/>
        </authorList>
    </citation>
    <scope>NUCLEOTIDE SEQUENCE</scope>
    <source>
        <strain evidence="6">Na p29</strain>
    </source>
</reference>
<dbReference type="AlphaFoldDB" id="A0A9X3EZP1"/>
<dbReference type="InterPro" id="IPR011043">
    <property type="entry name" value="Gal_Oxase/kelch_b-propeller"/>
</dbReference>
<dbReference type="SUPFAM" id="SSF50965">
    <property type="entry name" value="Galactose oxidase, central domain"/>
    <property type="match status" value="1"/>
</dbReference>
<sequence>MSRRARLYPLLTLCALGCPLPAEPGDATATMDDSTSDASSSTGAEESSTGQSFPTTIAEDPTTTGSTDDSTGTGDEAQFPPAAPSLYIDYSPIKHFEFVWAPVAGAEYYQLLERPYPEVPGWSQLGDDLLEASVTLSMPIHLRLAAEYSVRACNQAGCSQSEPVQVDPGVDGAIGYFKASNAESGDYFGLSLAISADGTTMVVGAPYEDGGAHGIDVDQFDNPRVDAGAAYVFVREGDTWKQQAYLKSFNPDAEDGFGAVAISGNGDTIAIGAQYEDSAVTGIGGDPSDNSGRSSGAVYMFERKDGAWSQTAYIKASNTESYAHFGDRVALSLDGNTLAVGAPNESSAATGIDSNPWKGVTEDSGAVYVYSRDGGAWDQRAYLKASNTGKWDGFGSALALSADGTTLAVGASHEESKSAGINGDQTDNSLASGAVYMFTVKDGAWSQQAYIKASNPGESDSFGFSVALASDGDTLAVAAPSKDLVASEFDGDQPNAGALYVFSRQGQVWQQEAFLNAPNAKEGDYFAGAIALSGDGSILVAGASGDDGGGAGSFADPTDKSGEASGAAHVFTRVAGTWTHRHSLKAPNSHNDCQFGAQVGLAADGSTLVIGTAIEQSSATGIGGDQHALTGTQIGAVYMY</sequence>
<keyword evidence="7" id="KW-1185">Reference proteome</keyword>
<keyword evidence="3" id="KW-0325">Glycoprotein</keyword>
<dbReference type="Proteomes" id="UP001150924">
    <property type="component" value="Unassembled WGS sequence"/>
</dbReference>
<feature type="region of interest" description="Disordered" evidence="4">
    <location>
        <begin position="25"/>
        <end position="79"/>
    </location>
</feature>
<dbReference type="Pfam" id="PF14312">
    <property type="entry name" value="FG-GAP_2"/>
    <property type="match status" value="5"/>
</dbReference>
<keyword evidence="1 5" id="KW-0732">Signal</keyword>
<evidence type="ECO:0000313" key="7">
    <source>
        <dbReference type="Proteomes" id="UP001150924"/>
    </source>
</evidence>